<evidence type="ECO:0000256" key="1">
    <source>
        <dbReference type="ARBA" id="ARBA00022737"/>
    </source>
</evidence>
<comment type="caution">
    <text evidence="4">The sequence shown here is derived from an EMBL/GenBank/DDBJ whole genome shotgun (WGS) entry which is preliminary data.</text>
</comment>
<keyword evidence="3" id="KW-0732">Signal</keyword>
<keyword evidence="2" id="KW-0812">Transmembrane</keyword>
<dbReference type="Gene3D" id="2.120.10.30">
    <property type="entry name" value="TolB, C-terminal domain"/>
    <property type="match status" value="1"/>
</dbReference>
<gene>
    <name evidence="4" type="ORF">MANES_05G088000v8</name>
</gene>
<evidence type="ECO:0000256" key="2">
    <source>
        <dbReference type="SAM" id="Phobius"/>
    </source>
</evidence>
<proteinExistence type="predicted"/>
<organism evidence="4 5">
    <name type="scientific">Manihot esculenta</name>
    <name type="common">Cassava</name>
    <name type="synonym">Jatropha manihot</name>
    <dbReference type="NCBI Taxonomy" id="3983"/>
    <lineage>
        <taxon>Eukaryota</taxon>
        <taxon>Viridiplantae</taxon>
        <taxon>Streptophyta</taxon>
        <taxon>Embryophyta</taxon>
        <taxon>Tracheophyta</taxon>
        <taxon>Spermatophyta</taxon>
        <taxon>Magnoliopsida</taxon>
        <taxon>eudicotyledons</taxon>
        <taxon>Gunneridae</taxon>
        <taxon>Pentapetalae</taxon>
        <taxon>rosids</taxon>
        <taxon>fabids</taxon>
        <taxon>Malpighiales</taxon>
        <taxon>Euphorbiaceae</taxon>
        <taxon>Crotonoideae</taxon>
        <taxon>Manihoteae</taxon>
        <taxon>Manihot</taxon>
    </lineage>
</organism>
<feature type="signal peptide" evidence="3">
    <location>
        <begin position="1"/>
        <end position="24"/>
    </location>
</feature>
<dbReference type="STRING" id="3983.A0A2C9VUL3"/>
<dbReference type="OMA" id="HLYNGWD"/>
<dbReference type="AlphaFoldDB" id="A0A2C9VUL3"/>
<dbReference type="SUPFAM" id="SSF63829">
    <property type="entry name" value="Calcium-dependent phosphotriesterase"/>
    <property type="match status" value="1"/>
</dbReference>
<keyword evidence="5" id="KW-1185">Reference proteome</keyword>
<dbReference type="PANTHER" id="PTHR13833:SF57">
    <property type="entry name" value="NHL REPEAT PROTEIN"/>
    <property type="match status" value="1"/>
</dbReference>
<keyword evidence="2" id="KW-1133">Transmembrane helix</keyword>
<evidence type="ECO:0000313" key="4">
    <source>
        <dbReference type="EMBL" id="OAY49841.1"/>
    </source>
</evidence>
<dbReference type="InterPro" id="IPR011042">
    <property type="entry name" value="6-blade_b-propeller_TolB-like"/>
</dbReference>
<evidence type="ECO:0008006" key="6">
    <source>
        <dbReference type="Google" id="ProtNLM"/>
    </source>
</evidence>
<dbReference type="Gramene" id="Manes.05G088000.1.v8.1">
    <property type="protein sequence ID" value="Manes.05G088000.1.v8.1.CDS"/>
    <property type="gene ID" value="Manes.05G088000.v8.1"/>
</dbReference>
<sequence>MCVMYKKLLVLFLMLSLLFGSVSSAPSTTSPAKIVNGLFSNIASAFMKWLWSLKATTKTAISGRPMMKFESGYTVETVFDGSKLGIEPYSVEVLPSGELLILDSDNSNIHRMSSSLSLYSRPKLVAGSPEGYPGHVDGKTREARMNHPKGLTVDDRGNIYIADTMNMAIRKISDAGVTTIAGGKSGRGAGHVDGASEDAKFSNDFDVVYIGSSCSLLVIDRGNQAIREIQLHFDDCAYQYGSGFPFGLAVLIVAGFLGYMLALLQRRVGTIVSSQNDQDTMTSTAANPYQKPLKSVRPQLIPTEDEQEKHQEGFFGSLGKLFANGGAWIPEILGGIIPGFRKKSLSYQYQNQPEKHPNSWPVQDSFVILDEDEPPSVETRTSTPRKTYPFMSKDVENMHQWRQSRAFYTGWDDDFQQQQHHHRYQSTIPQTYYEKTCEKTNGIVFGAVQEQDEKREAVVSEPVDCGNPIFNHRSFRSRTNSMGYSNGY</sequence>
<dbReference type="InterPro" id="IPR001258">
    <property type="entry name" value="NHL_repeat"/>
</dbReference>
<evidence type="ECO:0000313" key="5">
    <source>
        <dbReference type="Proteomes" id="UP000091857"/>
    </source>
</evidence>
<feature type="chain" id="PRO_5013243018" description="NHL repeat-containing protein" evidence="3">
    <location>
        <begin position="25"/>
        <end position="488"/>
    </location>
</feature>
<name>A0A2C9VUL3_MANES</name>
<dbReference type="OrthoDB" id="342730at2759"/>
<dbReference type="EMBL" id="CM004391">
    <property type="protein sequence ID" value="OAY49841.1"/>
    <property type="molecule type" value="Genomic_DNA"/>
</dbReference>
<dbReference type="Pfam" id="PF01436">
    <property type="entry name" value="NHL"/>
    <property type="match status" value="1"/>
</dbReference>
<feature type="transmembrane region" description="Helical" evidence="2">
    <location>
        <begin position="244"/>
        <end position="264"/>
    </location>
</feature>
<dbReference type="Proteomes" id="UP000091857">
    <property type="component" value="Chromosome 5"/>
</dbReference>
<dbReference type="PANTHER" id="PTHR13833">
    <property type="match status" value="1"/>
</dbReference>
<reference evidence="5" key="1">
    <citation type="journal article" date="2016" name="Nat. Biotechnol.">
        <title>Sequencing wild and cultivated cassava and related species reveals extensive interspecific hybridization and genetic diversity.</title>
        <authorList>
            <person name="Bredeson J.V."/>
            <person name="Lyons J.B."/>
            <person name="Prochnik S.E."/>
            <person name="Wu G.A."/>
            <person name="Ha C.M."/>
            <person name="Edsinger-Gonzales E."/>
            <person name="Grimwood J."/>
            <person name="Schmutz J."/>
            <person name="Rabbi I.Y."/>
            <person name="Egesi C."/>
            <person name="Nauluvula P."/>
            <person name="Lebot V."/>
            <person name="Ndunguru J."/>
            <person name="Mkamilo G."/>
            <person name="Bart R.S."/>
            <person name="Setter T.L."/>
            <person name="Gleadow R.M."/>
            <person name="Kulakow P."/>
            <person name="Ferguson M.E."/>
            <person name="Rounsley S."/>
            <person name="Rokhsar D.S."/>
        </authorList>
    </citation>
    <scope>NUCLEOTIDE SEQUENCE [LARGE SCALE GENOMIC DNA]</scope>
    <source>
        <strain evidence="5">cv. AM560-2</strain>
    </source>
</reference>
<evidence type="ECO:0000256" key="3">
    <source>
        <dbReference type="SAM" id="SignalP"/>
    </source>
</evidence>
<keyword evidence="1" id="KW-0677">Repeat</keyword>
<accession>A0A2C9VUL3</accession>
<protein>
    <recommendedName>
        <fullName evidence="6">NHL repeat-containing protein</fullName>
    </recommendedName>
</protein>
<keyword evidence="2" id="KW-0472">Membrane</keyword>